<evidence type="ECO:0000259" key="5">
    <source>
        <dbReference type="PROSITE" id="PS01124"/>
    </source>
</evidence>
<evidence type="ECO:0000313" key="7">
    <source>
        <dbReference type="Proteomes" id="UP000530424"/>
    </source>
</evidence>
<dbReference type="PROSITE" id="PS01124">
    <property type="entry name" value="HTH_ARAC_FAMILY_2"/>
    <property type="match status" value="1"/>
</dbReference>
<dbReference type="PANTHER" id="PTHR46796:SF2">
    <property type="entry name" value="TRANSCRIPTIONAL REGULATORY PROTEIN"/>
    <property type="match status" value="1"/>
</dbReference>
<keyword evidence="2 6" id="KW-0238">DNA-binding</keyword>
<dbReference type="GO" id="GO:0043565">
    <property type="term" value="F:sequence-specific DNA binding"/>
    <property type="evidence" value="ECO:0007669"/>
    <property type="project" value="InterPro"/>
</dbReference>
<accession>A0A853BZY9</accession>
<reference evidence="6 7" key="1">
    <citation type="submission" date="2020-07" db="EMBL/GenBank/DDBJ databases">
        <title>Sequencing the genomes of 1000 actinobacteria strains.</title>
        <authorList>
            <person name="Klenk H.-P."/>
        </authorList>
    </citation>
    <scope>NUCLEOTIDE SEQUENCE [LARGE SCALE GENOMIC DNA]</scope>
    <source>
        <strain evidence="6 7">DSM 103833</strain>
    </source>
</reference>
<proteinExistence type="predicted"/>
<dbReference type="InterPro" id="IPR018062">
    <property type="entry name" value="HTH_AraC-typ_CS"/>
</dbReference>
<gene>
    <name evidence="6" type="ORF">HNR19_001165</name>
</gene>
<keyword evidence="7" id="KW-1185">Reference proteome</keyword>
<evidence type="ECO:0000256" key="2">
    <source>
        <dbReference type="ARBA" id="ARBA00023125"/>
    </source>
</evidence>
<sequence>MDGPPPSIRAWRPDVPGVAEVLHAHFPRHAYPMHVHDTWTVLMVDAGTVRYDLERHEHATGSTLVTLLPPGVAHDGRSVAGDGFRKRVLYLDADRIDPARTGRAVDRPDWGDPVLRAELDRVHRVLSRPGDELEAESRLALVTDRLSRHLAGVDPVAPEPRAPGLARRLRDLLDAHVVDGITLEEAAATLGAHPTHLVRAFRREMGVAPHRYLTGLRLDRARRRLLAGEPVAEVAVGVGFYDQSHLTRHFRRLIGVTPGAYAASGRCAVRRRLGPP</sequence>
<dbReference type="SMART" id="SM00342">
    <property type="entry name" value="HTH_ARAC"/>
    <property type="match status" value="1"/>
</dbReference>
<dbReference type="Gene3D" id="1.10.10.60">
    <property type="entry name" value="Homeodomain-like"/>
    <property type="match status" value="1"/>
</dbReference>
<keyword evidence="4" id="KW-0804">Transcription</keyword>
<evidence type="ECO:0000256" key="4">
    <source>
        <dbReference type="ARBA" id="ARBA00023163"/>
    </source>
</evidence>
<dbReference type="InterPro" id="IPR003313">
    <property type="entry name" value="AraC-bd"/>
</dbReference>
<dbReference type="PANTHER" id="PTHR46796">
    <property type="entry name" value="HTH-TYPE TRANSCRIPTIONAL ACTIVATOR RHAS-RELATED"/>
    <property type="match status" value="1"/>
</dbReference>
<evidence type="ECO:0000313" key="6">
    <source>
        <dbReference type="EMBL" id="NYJ00467.1"/>
    </source>
</evidence>
<name>A0A853BZY9_9ACTN</name>
<dbReference type="InterPro" id="IPR009057">
    <property type="entry name" value="Homeodomain-like_sf"/>
</dbReference>
<dbReference type="Pfam" id="PF12833">
    <property type="entry name" value="HTH_18"/>
    <property type="match status" value="1"/>
</dbReference>
<dbReference type="SUPFAM" id="SSF51215">
    <property type="entry name" value="Regulatory protein AraC"/>
    <property type="match status" value="1"/>
</dbReference>
<keyword evidence="3" id="KW-0010">Activator</keyword>
<dbReference type="RefSeq" id="WP_179667052.1">
    <property type="nucleotide sequence ID" value="NZ_JACCFP010000001.1"/>
</dbReference>
<organism evidence="6 7">
    <name type="scientific">Nocardioides thalensis</name>
    <dbReference type="NCBI Taxonomy" id="1914755"/>
    <lineage>
        <taxon>Bacteria</taxon>
        <taxon>Bacillati</taxon>
        <taxon>Actinomycetota</taxon>
        <taxon>Actinomycetes</taxon>
        <taxon>Propionibacteriales</taxon>
        <taxon>Nocardioidaceae</taxon>
        <taxon>Nocardioides</taxon>
    </lineage>
</organism>
<dbReference type="PROSITE" id="PS00041">
    <property type="entry name" value="HTH_ARAC_FAMILY_1"/>
    <property type="match status" value="1"/>
</dbReference>
<dbReference type="SUPFAM" id="SSF46689">
    <property type="entry name" value="Homeodomain-like"/>
    <property type="match status" value="2"/>
</dbReference>
<evidence type="ECO:0000256" key="1">
    <source>
        <dbReference type="ARBA" id="ARBA00023015"/>
    </source>
</evidence>
<dbReference type="Pfam" id="PF02311">
    <property type="entry name" value="AraC_binding"/>
    <property type="match status" value="1"/>
</dbReference>
<dbReference type="InterPro" id="IPR018060">
    <property type="entry name" value="HTH_AraC"/>
</dbReference>
<dbReference type="AlphaFoldDB" id="A0A853BZY9"/>
<comment type="caution">
    <text evidence="6">The sequence shown here is derived from an EMBL/GenBank/DDBJ whole genome shotgun (WGS) entry which is preliminary data.</text>
</comment>
<evidence type="ECO:0000256" key="3">
    <source>
        <dbReference type="ARBA" id="ARBA00023159"/>
    </source>
</evidence>
<keyword evidence="1" id="KW-0805">Transcription regulation</keyword>
<dbReference type="InterPro" id="IPR037923">
    <property type="entry name" value="HTH-like"/>
</dbReference>
<dbReference type="GO" id="GO:0003700">
    <property type="term" value="F:DNA-binding transcription factor activity"/>
    <property type="evidence" value="ECO:0007669"/>
    <property type="project" value="InterPro"/>
</dbReference>
<dbReference type="EMBL" id="JACCFP010000001">
    <property type="protein sequence ID" value="NYJ00467.1"/>
    <property type="molecule type" value="Genomic_DNA"/>
</dbReference>
<dbReference type="InterPro" id="IPR050204">
    <property type="entry name" value="AraC_XylS_family_regulators"/>
</dbReference>
<feature type="domain" description="HTH araC/xylS-type" evidence="5">
    <location>
        <begin position="167"/>
        <end position="264"/>
    </location>
</feature>
<dbReference type="Proteomes" id="UP000530424">
    <property type="component" value="Unassembled WGS sequence"/>
</dbReference>
<protein>
    <submittedName>
        <fullName evidence="6">AraC-like DNA-binding protein</fullName>
    </submittedName>
</protein>